<protein>
    <recommendedName>
        <fullName evidence="3">D-isomer specific 2-hydroxyacid dehydrogenase NAD-binding domain-containing protein</fullName>
    </recommendedName>
</protein>
<name>A0AAE0WGP5_9BIVA</name>
<dbReference type="InterPro" id="IPR006140">
    <property type="entry name" value="D-isomer_DH_NAD-bd"/>
</dbReference>
<evidence type="ECO:0000259" key="3">
    <source>
        <dbReference type="Pfam" id="PF02826"/>
    </source>
</evidence>
<dbReference type="SUPFAM" id="SSF51735">
    <property type="entry name" value="NAD(P)-binding Rossmann-fold domains"/>
    <property type="match status" value="1"/>
</dbReference>
<dbReference type="AlphaFoldDB" id="A0AAE0WGP5"/>
<feature type="domain" description="D-isomer specific 2-hydroxyacid dehydrogenase NAD-binding" evidence="3">
    <location>
        <begin position="19"/>
        <end position="198"/>
    </location>
</feature>
<keyword evidence="5" id="KW-1185">Reference proteome</keyword>
<proteinExistence type="predicted"/>
<dbReference type="PANTHER" id="PTHR43333:SF1">
    <property type="entry name" value="D-ISOMER SPECIFIC 2-HYDROXYACID DEHYDROGENASE NAD-BINDING DOMAIN-CONTAINING PROTEIN"/>
    <property type="match status" value="1"/>
</dbReference>
<dbReference type="PANTHER" id="PTHR43333">
    <property type="entry name" value="2-HACID_DH_C DOMAIN-CONTAINING PROTEIN"/>
    <property type="match status" value="1"/>
</dbReference>
<gene>
    <name evidence="4" type="ORF">CHS0354_021765</name>
</gene>
<organism evidence="4 5">
    <name type="scientific">Potamilus streckersoni</name>
    <dbReference type="NCBI Taxonomy" id="2493646"/>
    <lineage>
        <taxon>Eukaryota</taxon>
        <taxon>Metazoa</taxon>
        <taxon>Spiralia</taxon>
        <taxon>Lophotrochozoa</taxon>
        <taxon>Mollusca</taxon>
        <taxon>Bivalvia</taxon>
        <taxon>Autobranchia</taxon>
        <taxon>Heteroconchia</taxon>
        <taxon>Palaeoheterodonta</taxon>
        <taxon>Unionida</taxon>
        <taxon>Unionoidea</taxon>
        <taxon>Unionidae</taxon>
        <taxon>Ambleminae</taxon>
        <taxon>Lampsilini</taxon>
        <taxon>Potamilus</taxon>
    </lineage>
</organism>
<evidence type="ECO:0000313" key="4">
    <source>
        <dbReference type="EMBL" id="KAK3612077.1"/>
    </source>
</evidence>
<evidence type="ECO:0000256" key="1">
    <source>
        <dbReference type="ARBA" id="ARBA00023002"/>
    </source>
</evidence>
<reference evidence="4" key="1">
    <citation type="journal article" date="2021" name="Genome Biol. Evol.">
        <title>A High-Quality Reference Genome for a Parasitic Bivalve with Doubly Uniparental Inheritance (Bivalvia: Unionida).</title>
        <authorList>
            <person name="Smith C.H."/>
        </authorList>
    </citation>
    <scope>NUCLEOTIDE SEQUENCE</scope>
    <source>
        <strain evidence="4">CHS0354</strain>
    </source>
</reference>
<dbReference type="Gene3D" id="3.40.50.720">
    <property type="entry name" value="NAD(P)-binding Rossmann-like Domain"/>
    <property type="match status" value="2"/>
</dbReference>
<accession>A0AAE0WGP5</accession>
<dbReference type="GO" id="GO:0051287">
    <property type="term" value="F:NAD binding"/>
    <property type="evidence" value="ECO:0007669"/>
    <property type="project" value="InterPro"/>
</dbReference>
<sequence length="237" mass="26858">MLTRRMTGSKLSAEFVLCYILAIERKLFQLFDYQKNKEWHMSETAHCRTLDKVTVGLLGVGEIGGKVAKTCKERGMKVIGLVRSLDTGKNRTPDVDVYLTYEKLPKLLEESDYICCLLPSTQETRNILSGDMLAHCHRKRGVLISIGRGDVVDEESIVKAIRNKWIGGAVLDVFPEEPLHAGSPLWSLPDVYITPHISGWSVAPQFKEEMVDEFVSKFRIYQSGKPLSHIIDWEKGY</sequence>
<dbReference type="EMBL" id="JAEAOA010001325">
    <property type="protein sequence ID" value="KAK3612077.1"/>
    <property type="molecule type" value="Genomic_DNA"/>
</dbReference>
<dbReference type="GO" id="GO:0016491">
    <property type="term" value="F:oxidoreductase activity"/>
    <property type="evidence" value="ECO:0007669"/>
    <property type="project" value="UniProtKB-KW"/>
</dbReference>
<evidence type="ECO:0000313" key="5">
    <source>
        <dbReference type="Proteomes" id="UP001195483"/>
    </source>
</evidence>
<reference evidence="4" key="2">
    <citation type="journal article" date="2021" name="Genome Biol. Evol.">
        <title>Developing a high-quality reference genome for a parasitic bivalve with doubly uniparental inheritance (Bivalvia: Unionida).</title>
        <authorList>
            <person name="Smith C.H."/>
        </authorList>
    </citation>
    <scope>NUCLEOTIDE SEQUENCE</scope>
    <source>
        <strain evidence="4">CHS0354</strain>
        <tissue evidence="4">Mantle</tissue>
    </source>
</reference>
<keyword evidence="1" id="KW-0560">Oxidoreductase</keyword>
<dbReference type="Proteomes" id="UP001195483">
    <property type="component" value="Unassembled WGS sequence"/>
</dbReference>
<evidence type="ECO:0000256" key="2">
    <source>
        <dbReference type="ARBA" id="ARBA00023027"/>
    </source>
</evidence>
<dbReference type="InterPro" id="IPR036291">
    <property type="entry name" value="NAD(P)-bd_dom_sf"/>
</dbReference>
<dbReference type="FunFam" id="3.40.50.720:FF:000363">
    <property type="entry name" value="D-isomer specific 2-hydroxyacid dehydrogenase"/>
    <property type="match status" value="1"/>
</dbReference>
<dbReference type="Pfam" id="PF02826">
    <property type="entry name" value="2-Hacid_dh_C"/>
    <property type="match status" value="1"/>
</dbReference>
<reference evidence="4" key="3">
    <citation type="submission" date="2023-05" db="EMBL/GenBank/DDBJ databases">
        <authorList>
            <person name="Smith C.H."/>
        </authorList>
    </citation>
    <scope>NUCLEOTIDE SEQUENCE</scope>
    <source>
        <strain evidence="4">CHS0354</strain>
        <tissue evidence="4">Mantle</tissue>
    </source>
</reference>
<keyword evidence="2" id="KW-0520">NAD</keyword>
<comment type="caution">
    <text evidence="4">The sequence shown here is derived from an EMBL/GenBank/DDBJ whole genome shotgun (WGS) entry which is preliminary data.</text>
</comment>